<dbReference type="GO" id="GO:0006298">
    <property type="term" value="P:mismatch repair"/>
    <property type="evidence" value="ECO:0007669"/>
    <property type="project" value="InterPro"/>
</dbReference>
<dbReference type="KEGG" id="gaz:Pan241w_11440"/>
<dbReference type="Gene3D" id="3.40.1170.10">
    <property type="entry name" value="DNA repair protein MutS, domain I"/>
    <property type="match status" value="1"/>
</dbReference>
<feature type="domain" description="DNA mismatch repair protein MutS-like N-terminal" evidence="1">
    <location>
        <begin position="14"/>
        <end position="89"/>
    </location>
</feature>
<reference evidence="2 3" key="1">
    <citation type="submission" date="2019-02" db="EMBL/GenBank/DDBJ databases">
        <title>Deep-cultivation of Planctomycetes and their phenomic and genomic characterization uncovers novel biology.</title>
        <authorList>
            <person name="Wiegand S."/>
            <person name="Jogler M."/>
            <person name="Boedeker C."/>
            <person name="Pinto D."/>
            <person name="Vollmers J."/>
            <person name="Rivas-Marin E."/>
            <person name="Kohn T."/>
            <person name="Peeters S.H."/>
            <person name="Heuer A."/>
            <person name="Rast P."/>
            <person name="Oberbeckmann S."/>
            <person name="Bunk B."/>
            <person name="Jeske O."/>
            <person name="Meyerdierks A."/>
            <person name="Storesund J.E."/>
            <person name="Kallscheuer N."/>
            <person name="Luecker S."/>
            <person name="Lage O.M."/>
            <person name="Pohl T."/>
            <person name="Merkel B.J."/>
            <person name="Hornburger P."/>
            <person name="Mueller R.-W."/>
            <person name="Bruemmer F."/>
            <person name="Labrenz M."/>
            <person name="Spormann A.M."/>
            <person name="Op den Camp H."/>
            <person name="Overmann J."/>
            <person name="Amann R."/>
            <person name="Jetten M.S.M."/>
            <person name="Mascher T."/>
            <person name="Medema M.H."/>
            <person name="Devos D.P."/>
            <person name="Kaster A.-K."/>
            <person name="Ovreas L."/>
            <person name="Rohde M."/>
            <person name="Galperin M.Y."/>
            <person name="Jogler C."/>
        </authorList>
    </citation>
    <scope>NUCLEOTIDE SEQUENCE [LARGE SCALE GENOMIC DNA]</scope>
    <source>
        <strain evidence="2 3">Pan241w</strain>
    </source>
</reference>
<dbReference type="Pfam" id="PF01624">
    <property type="entry name" value="MutS_I"/>
    <property type="match status" value="1"/>
</dbReference>
<dbReference type="OrthoDB" id="1057128at2"/>
<sequence length="90" mass="10149">MAKTKQKTPLERHDEIKRSNPGVVLLFRTGDFYEAFREDAEIAARVLGLTLTTMTKSSDDPVTKVGFPFHSLDDSLRKLIEAGYRCSICN</sequence>
<evidence type="ECO:0000313" key="2">
    <source>
        <dbReference type="EMBL" id="QDT41085.1"/>
    </source>
</evidence>
<accession>A0A517RB25</accession>
<dbReference type="InterPro" id="IPR007695">
    <property type="entry name" value="DNA_mismatch_repair_MutS-lik_N"/>
</dbReference>
<dbReference type="EMBL" id="CP036269">
    <property type="protein sequence ID" value="QDT41085.1"/>
    <property type="molecule type" value="Genomic_DNA"/>
</dbReference>
<name>A0A517RB25_9PLAN</name>
<dbReference type="SUPFAM" id="SSF55271">
    <property type="entry name" value="DNA repair protein MutS, domain I"/>
    <property type="match status" value="1"/>
</dbReference>
<dbReference type="Proteomes" id="UP000317171">
    <property type="component" value="Chromosome"/>
</dbReference>
<dbReference type="GO" id="GO:0030983">
    <property type="term" value="F:mismatched DNA binding"/>
    <property type="evidence" value="ECO:0007669"/>
    <property type="project" value="InterPro"/>
</dbReference>
<keyword evidence="3" id="KW-1185">Reference proteome</keyword>
<protein>
    <submittedName>
        <fullName evidence="2">DNA mismatch repair protein MutS</fullName>
    </submittedName>
</protein>
<dbReference type="InterPro" id="IPR016151">
    <property type="entry name" value="DNA_mismatch_repair_MutS_N"/>
</dbReference>
<dbReference type="GO" id="GO:0005524">
    <property type="term" value="F:ATP binding"/>
    <property type="evidence" value="ECO:0007669"/>
    <property type="project" value="InterPro"/>
</dbReference>
<evidence type="ECO:0000259" key="1">
    <source>
        <dbReference type="Pfam" id="PF01624"/>
    </source>
</evidence>
<evidence type="ECO:0000313" key="3">
    <source>
        <dbReference type="Proteomes" id="UP000317171"/>
    </source>
</evidence>
<dbReference type="AlphaFoldDB" id="A0A517RB25"/>
<organism evidence="2 3">
    <name type="scientific">Gimesia alba</name>
    <dbReference type="NCBI Taxonomy" id="2527973"/>
    <lineage>
        <taxon>Bacteria</taxon>
        <taxon>Pseudomonadati</taxon>
        <taxon>Planctomycetota</taxon>
        <taxon>Planctomycetia</taxon>
        <taxon>Planctomycetales</taxon>
        <taxon>Planctomycetaceae</taxon>
        <taxon>Gimesia</taxon>
    </lineage>
</organism>
<proteinExistence type="predicted"/>
<gene>
    <name evidence="2" type="primary">mutS_1</name>
    <name evidence="2" type="ORF">Pan241w_11440</name>
</gene>
<dbReference type="RefSeq" id="WP_145212109.1">
    <property type="nucleotide sequence ID" value="NZ_CP036269.1"/>
</dbReference>